<protein>
    <recommendedName>
        <fullName evidence="1">protein-ribulosamine 3-kinase</fullName>
        <ecNumber evidence="1">2.7.1.172</ecNumber>
    </recommendedName>
</protein>
<dbReference type="Gene3D" id="3.90.1200.10">
    <property type="match status" value="1"/>
</dbReference>
<dbReference type="OrthoDB" id="5772781at2759"/>
<dbReference type="SUPFAM" id="SSF56112">
    <property type="entry name" value="Protein kinase-like (PK-like)"/>
    <property type="match status" value="1"/>
</dbReference>
<evidence type="ECO:0000313" key="4">
    <source>
        <dbReference type="Proteomes" id="UP000008181"/>
    </source>
</evidence>
<dbReference type="InterPro" id="IPR011009">
    <property type="entry name" value="Kinase-like_dom_sf"/>
</dbReference>
<evidence type="ECO:0000256" key="1">
    <source>
        <dbReference type="ARBA" id="ARBA00011961"/>
    </source>
</evidence>
<dbReference type="Pfam" id="PF03881">
    <property type="entry name" value="Fructosamin_kin"/>
    <property type="match status" value="1"/>
</dbReference>
<dbReference type="EMBL" id="CP003009">
    <property type="protein sequence ID" value="AEO64415.1"/>
    <property type="molecule type" value="Genomic_DNA"/>
</dbReference>
<dbReference type="AlphaFoldDB" id="G2QT89"/>
<dbReference type="GeneID" id="11523778"/>
<dbReference type="eggNOG" id="KOG3021">
    <property type="taxonomic scope" value="Eukaryota"/>
</dbReference>
<reference evidence="3 4" key="1">
    <citation type="journal article" date="2011" name="Nat. Biotechnol.">
        <title>Comparative genomic analysis of the thermophilic biomass-degrading fungi Myceliophthora thermophila and Thielavia terrestris.</title>
        <authorList>
            <person name="Berka R.M."/>
            <person name="Grigoriev I.V."/>
            <person name="Otillar R."/>
            <person name="Salamov A."/>
            <person name="Grimwood J."/>
            <person name="Reid I."/>
            <person name="Ishmael N."/>
            <person name="John T."/>
            <person name="Darmond C."/>
            <person name="Moisan M.-C."/>
            <person name="Henrissat B."/>
            <person name="Coutinho P.M."/>
            <person name="Lombard V."/>
            <person name="Natvig D.O."/>
            <person name="Lindquist E."/>
            <person name="Schmutz J."/>
            <person name="Lucas S."/>
            <person name="Harris P."/>
            <person name="Powlowski J."/>
            <person name="Bellemare A."/>
            <person name="Taylor D."/>
            <person name="Butler G."/>
            <person name="de Vries R.P."/>
            <person name="Allijn I.E."/>
            <person name="van den Brink J."/>
            <person name="Ushinsky S."/>
            <person name="Storms R."/>
            <person name="Powell A.J."/>
            <person name="Paulsen I.T."/>
            <person name="Elbourne L.D.H."/>
            <person name="Baker S.E."/>
            <person name="Magnuson J."/>
            <person name="LaBoissiere S."/>
            <person name="Clutterbuck A.J."/>
            <person name="Martinez D."/>
            <person name="Wogulis M."/>
            <person name="de Leon A.L."/>
            <person name="Rey M.W."/>
            <person name="Tsang A."/>
        </authorList>
    </citation>
    <scope>NUCLEOTIDE SEQUENCE [LARGE SCALE GENOMIC DNA]</scope>
    <source>
        <strain evidence="4">ATCC 38088 / NRRL 8126</strain>
    </source>
</reference>
<dbReference type="KEGG" id="ttt:THITE_2039245"/>
<dbReference type="PANTHER" id="PTHR12149:SF8">
    <property type="entry name" value="PROTEIN-RIBULOSAMINE 3-KINASE"/>
    <property type="match status" value="1"/>
</dbReference>
<proteinExistence type="predicted"/>
<keyword evidence="4" id="KW-1185">Reference proteome</keyword>
<evidence type="ECO:0000256" key="2">
    <source>
        <dbReference type="ARBA" id="ARBA00048655"/>
    </source>
</evidence>
<dbReference type="HOGENOM" id="CLU_036517_1_2_1"/>
<dbReference type="InterPro" id="IPR016477">
    <property type="entry name" value="Fructo-/Ketosamine-3-kinase"/>
</dbReference>
<dbReference type="PANTHER" id="PTHR12149">
    <property type="entry name" value="FRUCTOSAMINE 3 KINASE-RELATED PROTEIN"/>
    <property type="match status" value="1"/>
</dbReference>
<name>G2QT89_THETT</name>
<comment type="catalytic activity">
    <reaction evidence="2">
        <text>N(6)-D-ribulosyl-L-lysyl-[protein] + ATP = N(6)-(3-O-phospho-D-ribulosyl)-L-lysyl-[protein] + ADP + H(+)</text>
        <dbReference type="Rhea" id="RHEA:48432"/>
        <dbReference type="Rhea" id="RHEA-COMP:12103"/>
        <dbReference type="Rhea" id="RHEA-COMP:12104"/>
        <dbReference type="ChEBI" id="CHEBI:15378"/>
        <dbReference type="ChEBI" id="CHEBI:30616"/>
        <dbReference type="ChEBI" id="CHEBI:90418"/>
        <dbReference type="ChEBI" id="CHEBI:90420"/>
        <dbReference type="ChEBI" id="CHEBI:456216"/>
        <dbReference type="EC" id="2.7.1.172"/>
    </reaction>
    <physiologicalReaction direction="left-to-right" evidence="2">
        <dbReference type="Rhea" id="RHEA:48433"/>
    </physiologicalReaction>
</comment>
<dbReference type="RefSeq" id="XP_003650751.1">
    <property type="nucleotide sequence ID" value="XM_003650703.1"/>
</dbReference>
<evidence type="ECO:0000313" key="3">
    <source>
        <dbReference type="EMBL" id="AEO64415.1"/>
    </source>
</evidence>
<dbReference type="GO" id="GO:0102193">
    <property type="term" value="F:protein-ribulosamine 3-kinase activity"/>
    <property type="evidence" value="ECO:0007669"/>
    <property type="project" value="UniProtKB-EC"/>
</dbReference>
<sequence>MNYDGADGLEFGNGNTRLDPSVLAELPLGCKILSTAAHGVSFWARPARINVELADGTPRSYFIKVLSRETGREMVRSEFESMRAIYNVAPDFVPRPIAWGTYQSIPETHFFLSEFRDFVDEMPDPEDFARRLARLHQHSKSPNGKFGFHITTFAGNLPQTVEWESSWETFFAKSLRHALELEIKAKGPDPDLDALLPILFDRVIPRLLRPLETDGRSVKPSLVHGDLWYANSGLDLETGDSIVFDACCFYAHNEYEFGQWRPACNRFDESYLTAYHKLVPKSDPVEDYDGRLDLYKLRFNTHVSALFVDNMVLREQYG</sequence>
<dbReference type="Proteomes" id="UP000008181">
    <property type="component" value="Chromosome 1"/>
</dbReference>
<dbReference type="EC" id="2.7.1.172" evidence="1"/>
<gene>
    <name evidence="3" type="ORF">THITE_2039245</name>
</gene>
<accession>G2QT89</accession>
<organism evidence="3 4">
    <name type="scientific">Thermothielavioides terrestris (strain ATCC 38088 / NRRL 8126)</name>
    <name type="common">Thielavia terrestris</name>
    <dbReference type="NCBI Taxonomy" id="578455"/>
    <lineage>
        <taxon>Eukaryota</taxon>
        <taxon>Fungi</taxon>
        <taxon>Dikarya</taxon>
        <taxon>Ascomycota</taxon>
        <taxon>Pezizomycotina</taxon>
        <taxon>Sordariomycetes</taxon>
        <taxon>Sordariomycetidae</taxon>
        <taxon>Sordariales</taxon>
        <taxon>Chaetomiaceae</taxon>
        <taxon>Thermothielavioides</taxon>
        <taxon>Thermothielavioides terrestris</taxon>
    </lineage>
</organism>